<dbReference type="PROSITE" id="PS50943">
    <property type="entry name" value="HTH_CROC1"/>
    <property type="match status" value="1"/>
</dbReference>
<evidence type="ECO:0000259" key="1">
    <source>
        <dbReference type="PROSITE" id="PS50943"/>
    </source>
</evidence>
<dbReference type="AlphaFoldDB" id="A0A1M6JZN8"/>
<reference evidence="2 3" key="1">
    <citation type="submission" date="2016-11" db="EMBL/GenBank/DDBJ databases">
        <authorList>
            <person name="Jaros S."/>
            <person name="Januszkiewicz K."/>
            <person name="Wedrychowicz H."/>
        </authorList>
    </citation>
    <scope>NUCLEOTIDE SEQUENCE [LARGE SCALE GENOMIC DNA]</scope>
    <source>
        <strain evidence="2 3">DSM 14214</strain>
    </source>
</reference>
<sequence length="45" mass="5306">MDREKIGALLRQLRLERGMTQKEAAHRLQISDKTISKWERGVSLR</sequence>
<keyword evidence="3" id="KW-1185">Reference proteome</keyword>
<dbReference type="SUPFAM" id="SSF47413">
    <property type="entry name" value="lambda repressor-like DNA-binding domains"/>
    <property type="match status" value="1"/>
</dbReference>
<dbReference type="Gene3D" id="1.10.260.40">
    <property type="entry name" value="lambda repressor-like DNA-binding domains"/>
    <property type="match status" value="1"/>
</dbReference>
<dbReference type="OrthoDB" id="9813152at2"/>
<dbReference type="RefSeq" id="WP_084730484.1">
    <property type="nucleotide sequence ID" value="NZ_FRAH01000003.1"/>
</dbReference>
<proteinExistence type="predicted"/>
<feature type="domain" description="HTH cro/C1-type" evidence="1">
    <location>
        <begin position="10"/>
        <end position="41"/>
    </location>
</feature>
<protein>
    <submittedName>
        <fullName evidence="2">Helix-turn-helix</fullName>
    </submittedName>
</protein>
<dbReference type="InterPro" id="IPR010982">
    <property type="entry name" value="Lambda_DNA-bd_dom_sf"/>
</dbReference>
<name>A0A1M6JZN8_9FIRM</name>
<dbReference type="Proteomes" id="UP000183975">
    <property type="component" value="Unassembled WGS sequence"/>
</dbReference>
<evidence type="ECO:0000313" key="2">
    <source>
        <dbReference type="EMBL" id="SHJ52179.1"/>
    </source>
</evidence>
<organism evidence="2 3">
    <name type="scientific">Anaerotignum lactatifermentans DSM 14214</name>
    <dbReference type="NCBI Taxonomy" id="1121323"/>
    <lineage>
        <taxon>Bacteria</taxon>
        <taxon>Bacillati</taxon>
        <taxon>Bacillota</taxon>
        <taxon>Clostridia</taxon>
        <taxon>Lachnospirales</taxon>
        <taxon>Anaerotignaceae</taxon>
        <taxon>Anaerotignum</taxon>
    </lineage>
</organism>
<dbReference type="Pfam" id="PF01381">
    <property type="entry name" value="HTH_3"/>
    <property type="match status" value="1"/>
</dbReference>
<accession>A0A1M6JZN8</accession>
<dbReference type="CDD" id="cd00093">
    <property type="entry name" value="HTH_XRE"/>
    <property type="match status" value="1"/>
</dbReference>
<gene>
    <name evidence="2" type="ORF">SAMN02745138_00020</name>
</gene>
<dbReference type="InterPro" id="IPR001387">
    <property type="entry name" value="Cro/C1-type_HTH"/>
</dbReference>
<dbReference type="EMBL" id="FRAH01000003">
    <property type="protein sequence ID" value="SHJ52179.1"/>
    <property type="molecule type" value="Genomic_DNA"/>
</dbReference>
<evidence type="ECO:0000313" key="3">
    <source>
        <dbReference type="Proteomes" id="UP000183975"/>
    </source>
</evidence>
<dbReference type="GO" id="GO:0003677">
    <property type="term" value="F:DNA binding"/>
    <property type="evidence" value="ECO:0007669"/>
    <property type="project" value="InterPro"/>
</dbReference>